<feature type="transmembrane region" description="Helical" evidence="1">
    <location>
        <begin position="6"/>
        <end position="26"/>
    </location>
</feature>
<dbReference type="Pfam" id="PF20712">
    <property type="entry name" value="CyanoTRADDas_TM"/>
    <property type="match status" value="1"/>
</dbReference>
<evidence type="ECO:0000313" key="3">
    <source>
        <dbReference type="EMBL" id="MDQ0496798.1"/>
    </source>
</evidence>
<reference evidence="3 4" key="1">
    <citation type="submission" date="2023-07" db="EMBL/GenBank/DDBJ databases">
        <title>Genomic Encyclopedia of Type Strains, Phase IV (KMG-IV): sequencing the most valuable type-strain genomes for metagenomic binning, comparative biology and taxonomic classification.</title>
        <authorList>
            <person name="Goeker M."/>
        </authorList>
    </citation>
    <scope>NUCLEOTIDE SEQUENCE [LARGE SCALE GENOMIC DNA]</scope>
    <source>
        <strain evidence="3 4">DSM 14914</strain>
    </source>
</reference>
<dbReference type="RefSeq" id="WP_152378950.1">
    <property type="nucleotide sequence ID" value="NZ_CP045298.1"/>
</dbReference>
<keyword evidence="1" id="KW-0812">Transmembrane</keyword>
<protein>
    <recommendedName>
        <fullName evidence="2">Cyanobacterial TRADD-N associated 2 transmembrane domain-containing protein</fullName>
    </recommendedName>
</protein>
<name>A0ABU0L670_9BACL</name>
<feature type="transmembrane region" description="Helical" evidence="1">
    <location>
        <begin position="90"/>
        <end position="111"/>
    </location>
</feature>
<feature type="transmembrane region" description="Helical" evidence="1">
    <location>
        <begin position="117"/>
        <end position="139"/>
    </location>
</feature>
<keyword evidence="1" id="KW-0472">Membrane</keyword>
<dbReference type="Proteomes" id="UP001242811">
    <property type="component" value="Unassembled WGS sequence"/>
</dbReference>
<dbReference type="InterPro" id="IPR048567">
    <property type="entry name" value="CyanoTRADDas_TM"/>
</dbReference>
<gene>
    <name evidence="3" type="ORF">QOZ95_004998</name>
</gene>
<evidence type="ECO:0000313" key="4">
    <source>
        <dbReference type="Proteomes" id="UP001242811"/>
    </source>
</evidence>
<accession>A0ABU0L670</accession>
<evidence type="ECO:0000259" key="2">
    <source>
        <dbReference type="Pfam" id="PF20712"/>
    </source>
</evidence>
<sequence>MSLDPVIQMIQSVTITIFASSVLLVTKQIYDKTRSKEEEKEIQNEVNKAMGTFSNDDTDDILRLMRRNVGELKEYYTINKQQARNAFSSALIICFLGFILFALGFISVYFIEDNGNIVIYTTISGSIVEIISGLFFWLYSQSLKQINLFHESLRNTEKFLTAIQLAEKLSVKNQDLIYGFIIQSIFKNDNLNISKNESETTT</sequence>
<comment type="caution">
    <text evidence="3">The sequence shown here is derived from an EMBL/GenBank/DDBJ whole genome shotgun (WGS) entry which is preliminary data.</text>
</comment>
<evidence type="ECO:0000256" key="1">
    <source>
        <dbReference type="SAM" id="Phobius"/>
    </source>
</evidence>
<dbReference type="EMBL" id="JAUSWA010000044">
    <property type="protein sequence ID" value="MDQ0496798.1"/>
    <property type="molecule type" value="Genomic_DNA"/>
</dbReference>
<keyword evidence="4" id="KW-1185">Reference proteome</keyword>
<proteinExistence type="predicted"/>
<keyword evidence="1" id="KW-1133">Transmembrane helix</keyword>
<organism evidence="3 4">
    <name type="scientific">Paenibacillus brasilensis</name>
    <dbReference type="NCBI Taxonomy" id="128574"/>
    <lineage>
        <taxon>Bacteria</taxon>
        <taxon>Bacillati</taxon>
        <taxon>Bacillota</taxon>
        <taxon>Bacilli</taxon>
        <taxon>Bacillales</taxon>
        <taxon>Paenibacillaceae</taxon>
        <taxon>Paenibacillus</taxon>
    </lineage>
</organism>
<feature type="domain" description="Cyanobacterial TRADD-N associated 2 transmembrane" evidence="2">
    <location>
        <begin position="79"/>
        <end position="145"/>
    </location>
</feature>